<feature type="repeat" description="NHL" evidence="2">
    <location>
        <begin position="170"/>
        <end position="209"/>
    </location>
</feature>
<dbReference type="Proteomes" id="UP000663832">
    <property type="component" value="Unassembled WGS sequence"/>
</dbReference>
<dbReference type="OrthoDB" id="342730at2759"/>
<evidence type="ECO:0000259" key="3">
    <source>
        <dbReference type="PROSITE" id="PS50927"/>
    </source>
</evidence>
<dbReference type="GO" id="GO:0008270">
    <property type="term" value="F:zinc ion binding"/>
    <property type="evidence" value="ECO:0007669"/>
    <property type="project" value="UniProtKB-KW"/>
</dbReference>
<dbReference type="PANTHER" id="PTHR24104">
    <property type="entry name" value="E3 UBIQUITIN-PROTEIN LIGASE NHLRC1-RELATED"/>
    <property type="match status" value="1"/>
</dbReference>
<name>A0A814CYD5_9BILA</name>
<evidence type="ECO:0000313" key="5">
    <source>
        <dbReference type="Proteomes" id="UP000663832"/>
    </source>
</evidence>
<keyword evidence="1" id="KW-0677">Repeat</keyword>
<evidence type="ECO:0000313" key="4">
    <source>
        <dbReference type="EMBL" id="CAF0946727.1"/>
    </source>
</evidence>
<organism evidence="4 5">
    <name type="scientific">Adineta steineri</name>
    <dbReference type="NCBI Taxonomy" id="433720"/>
    <lineage>
        <taxon>Eukaryota</taxon>
        <taxon>Metazoa</taxon>
        <taxon>Spiralia</taxon>
        <taxon>Gnathifera</taxon>
        <taxon>Rotifera</taxon>
        <taxon>Eurotatoria</taxon>
        <taxon>Bdelloidea</taxon>
        <taxon>Adinetida</taxon>
        <taxon>Adinetidae</taxon>
        <taxon>Adineta</taxon>
    </lineage>
</organism>
<dbReference type="InterPro" id="IPR001480">
    <property type="entry name" value="Bulb-type_lectin_dom"/>
</dbReference>
<dbReference type="PROSITE" id="PS50927">
    <property type="entry name" value="BULB_LECTIN"/>
    <property type="match status" value="1"/>
</dbReference>
<accession>A0A814CYD5</accession>
<reference evidence="4" key="1">
    <citation type="submission" date="2021-02" db="EMBL/GenBank/DDBJ databases">
        <authorList>
            <person name="Nowell W R."/>
        </authorList>
    </citation>
    <scope>NUCLEOTIDE SEQUENCE</scope>
</reference>
<dbReference type="SUPFAM" id="SSF101898">
    <property type="entry name" value="NHL repeat"/>
    <property type="match status" value="1"/>
</dbReference>
<feature type="domain" description="Bulb-type lectin" evidence="3">
    <location>
        <begin position="1"/>
        <end position="113"/>
    </location>
</feature>
<proteinExistence type="predicted"/>
<comment type="caution">
    <text evidence="4">The sequence shown here is derived from an EMBL/GenBank/DDBJ whole genome shotgun (WGS) entry which is preliminary data.</text>
</comment>
<dbReference type="PROSITE" id="PS51125">
    <property type="entry name" value="NHL"/>
    <property type="match status" value="1"/>
</dbReference>
<sequence>MNIYKKKHKLTTSSLSFNQPKFCPTAIWDSNGITIVDESIVGQNPIAIFVNTNNTIYVANKENNKIVIWEGESVNPTKIISGNFTNPYSIFVTSNGDIYIDDGDDNSRVQKWSAETNNFVTVMNVSSECYGLFVAINDTLFCSMYVHDQVVKRSLNDFFFTLNRVAAGTGIGGSDSNQLDGPLGIFVDVNLDLYVTECGNDRVQLFQSDESNGTTVVGSTSLNPTIELNCPSGIILDAEKYLFIVDRFNHRIVGSDLSGFRCLVGCYGDGSQSNQLNNPFSFSFDHSGNMFVTDRENSRIQKFRYIEESCDNSLLIESMYTSSLTPNSSNYFQDCSELDSYYEVIQMNVTVTGYYTFLINSEMNTMYAYIYTNEFNPFDVSKNVLIHSGDSGNHGQFKVTTVLQANMIYAFVMTTSALNVTGNVSIQVSGRSYVDFNRIGKYL</sequence>
<evidence type="ECO:0000256" key="2">
    <source>
        <dbReference type="PROSITE-ProRule" id="PRU00504"/>
    </source>
</evidence>
<dbReference type="CDD" id="cd05819">
    <property type="entry name" value="NHL"/>
    <property type="match status" value="1"/>
</dbReference>
<dbReference type="InterPro" id="IPR011042">
    <property type="entry name" value="6-blade_b-propeller_TolB-like"/>
</dbReference>
<dbReference type="InterPro" id="IPR001258">
    <property type="entry name" value="NHL_repeat"/>
</dbReference>
<protein>
    <recommendedName>
        <fullName evidence="3">Bulb-type lectin domain-containing protein</fullName>
    </recommendedName>
</protein>
<dbReference type="EMBL" id="CAJNOM010000058">
    <property type="protein sequence ID" value="CAF0946727.1"/>
    <property type="molecule type" value="Genomic_DNA"/>
</dbReference>
<dbReference type="Gene3D" id="2.120.10.30">
    <property type="entry name" value="TolB, C-terminal domain"/>
    <property type="match status" value="2"/>
</dbReference>
<gene>
    <name evidence="4" type="ORF">QVE165_LOCUS11978</name>
</gene>
<dbReference type="InterPro" id="IPR050952">
    <property type="entry name" value="TRIM-NHL_E3_ligases"/>
</dbReference>
<evidence type="ECO:0000256" key="1">
    <source>
        <dbReference type="ARBA" id="ARBA00022737"/>
    </source>
</evidence>
<dbReference type="AlphaFoldDB" id="A0A814CYD5"/>
<keyword evidence="5" id="KW-1185">Reference proteome</keyword>
<dbReference type="PANTHER" id="PTHR24104:SF25">
    <property type="entry name" value="PROTEIN LIN-41"/>
    <property type="match status" value="1"/>
</dbReference>